<name>A0AB36IHW7_CORGT</name>
<feature type="transmembrane region" description="Helical" evidence="9">
    <location>
        <begin position="63"/>
        <end position="81"/>
    </location>
</feature>
<dbReference type="RefSeq" id="WP_003856846.1">
    <property type="nucleotide sequence ID" value="NZ_JAAOYN010000001.1"/>
</dbReference>
<evidence type="ECO:0000256" key="4">
    <source>
        <dbReference type="ARBA" id="ARBA00022475"/>
    </source>
</evidence>
<evidence type="ECO:0000256" key="7">
    <source>
        <dbReference type="ARBA" id="ARBA00023136"/>
    </source>
</evidence>
<feature type="transmembrane region" description="Helical" evidence="9">
    <location>
        <begin position="258"/>
        <end position="279"/>
    </location>
</feature>
<protein>
    <submittedName>
        <fullName evidence="10">AI-2E family transporter</fullName>
    </submittedName>
</protein>
<evidence type="ECO:0000256" key="3">
    <source>
        <dbReference type="ARBA" id="ARBA00022448"/>
    </source>
</evidence>
<dbReference type="GO" id="GO:0005886">
    <property type="term" value="C:plasma membrane"/>
    <property type="evidence" value="ECO:0007669"/>
    <property type="project" value="UniProtKB-SubCell"/>
</dbReference>
<dbReference type="AlphaFoldDB" id="A0AB36IHW7"/>
<feature type="transmembrane region" description="Helical" evidence="9">
    <location>
        <begin position="356"/>
        <end position="387"/>
    </location>
</feature>
<evidence type="ECO:0000256" key="5">
    <source>
        <dbReference type="ARBA" id="ARBA00022692"/>
    </source>
</evidence>
<feature type="transmembrane region" description="Helical" evidence="9">
    <location>
        <begin position="311"/>
        <end position="336"/>
    </location>
</feature>
<evidence type="ECO:0000256" key="8">
    <source>
        <dbReference type="SAM" id="MobiDB-lite"/>
    </source>
</evidence>
<keyword evidence="7 9" id="KW-0472">Membrane</keyword>
<evidence type="ECO:0000313" key="10">
    <source>
        <dbReference type="EMBL" id="OKX83079.1"/>
    </source>
</evidence>
<evidence type="ECO:0000256" key="6">
    <source>
        <dbReference type="ARBA" id="ARBA00022989"/>
    </source>
</evidence>
<dbReference type="PANTHER" id="PTHR21716">
    <property type="entry name" value="TRANSMEMBRANE PROTEIN"/>
    <property type="match status" value="1"/>
</dbReference>
<organism evidence="10 11">
    <name type="scientific">Corynebacterium glutamicum</name>
    <name type="common">Brevibacterium saccharolyticum</name>
    <dbReference type="NCBI Taxonomy" id="1718"/>
    <lineage>
        <taxon>Bacteria</taxon>
        <taxon>Bacillati</taxon>
        <taxon>Actinomycetota</taxon>
        <taxon>Actinomycetes</taxon>
        <taxon>Mycobacteriales</taxon>
        <taxon>Corynebacteriaceae</taxon>
        <taxon>Corynebacterium</taxon>
    </lineage>
</organism>
<dbReference type="PANTHER" id="PTHR21716:SF53">
    <property type="entry name" value="PERMEASE PERM-RELATED"/>
    <property type="match status" value="1"/>
</dbReference>
<accession>A0AB36IHW7</accession>
<keyword evidence="4" id="KW-1003">Cell membrane</keyword>
<dbReference type="EMBL" id="LOQT01000013">
    <property type="protein sequence ID" value="OKX83079.1"/>
    <property type="molecule type" value="Genomic_DNA"/>
</dbReference>
<sequence length="490" mass="53381">MDEFSQVPDGDSHGIRDDKNGEPVESASAEPTPSKTSARHRDALDRIDRSVVIGDYFKRVSMWSLRLVFVAAAVFILWWVIGRFWQGVLPVTLAIIICTVLSSPNSWLRKHGVPSVLSAFITIGTFFAITGAILWVIAPSIAQQSQVLYFQAFEGILSIQLWLQGPPLNLDSGDLSRYFNEAAAWLQNQAGAIAGEIFSGLGAATSVLVTLGVVLVLTFFFLKDGHRFLPWARKIGGEQAGWHVTELLTRAWTTLSGFVRAQALVSAVDAVFIGIGLLIVGVPMALALSVITFVAGFIPIIGAFTAGALAVLVALVSLGFTEAVIVLVIVVAVQQLEGNILSPLLQSKAMNLHPVIVLLSVTVGGTLFGIVGAFLAVPVAAMIAVFFRYFQDMTSLRAGEKVASDLKFESEYGEFAGRAMEADGEIFRRRYYQDLLGGDAETNELKIPEFLGEDRESVDPNEVRRKELKRRFTSARTATSQAFDKIRKRN</sequence>
<dbReference type="InterPro" id="IPR002549">
    <property type="entry name" value="AI-2E-like"/>
</dbReference>
<feature type="region of interest" description="Disordered" evidence="8">
    <location>
        <begin position="1"/>
        <end position="40"/>
    </location>
</feature>
<feature type="transmembrane region" description="Helical" evidence="9">
    <location>
        <begin position="285"/>
        <end position="304"/>
    </location>
</feature>
<keyword evidence="5 9" id="KW-0812">Transmembrane</keyword>
<reference evidence="10 11" key="1">
    <citation type="submission" date="2015-12" db="EMBL/GenBank/DDBJ databases">
        <title>Genome sequence of Corynebacterium AS 1.542.</title>
        <authorList>
            <person name="Yang J."/>
            <person name="Yang S."/>
        </authorList>
    </citation>
    <scope>NUCLEOTIDE SEQUENCE [LARGE SCALE GENOMIC DNA]</scope>
    <source>
        <strain evidence="10 11">AS 1.542</strain>
    </source>
</reference>
<dbReference type="GO" id="GO:0055085">
    <property type="term" value="P:transmembrane transport"/>
    <property type="evidence" value="ECO:0007669"/>
    <property type="project" value="TreeGrafter"/>
</dbReference>
<keyword evidence="3" id="KW-0813">Transport</keyword>
<feature type="transmembrane region" description="Helical" evidence="9">
    <location>
        <begin position="116"/>
        <end position="138"/>
    </location>
</feature>
<comment type="similarity">
    <text evidence="2">Belongs to the autoinducer-2 exporter (AI-2E) (TC 2.A.86) family.</text>
</comment>
<evidence type="ECO:0000256" key="2">
    <source>
        <dbReference type="ARBA" id="ARBA00009773"/>
    </source>
</evidence>
<evidence type="ECO:0000256" key="9">
    <source>
        <dbReference type="SAM" id="Phobius"/>
    </source>
</evidence>
<dbReference type="Proteomes" id="UP000186091">
    <property type="component" value="Unassembled WGS sequence"/>
</dbReference>
<comment type="subcellular location">
    <subcellularLocation>
        <location evidence="1">Cell membrane</location>
        <topology evidence="1">Multi-pass membrane protein</topology>
    </subcellularLocation>
</comment>
<comment type="caution">
    <text evidence="10">The sequence shown here is derived from an EMBL/GenBank/DDBJ whole genome shotgun (WGS) entry which is preliminary data.</text>
</comment>
<keyword evidence="6 9" id="KW-1133">Transmembrane helix</keyword>
<gene>
    <name evidence="10" type="ORF">AUP69_04735</name>
</gene>
<proteinExistence type="inferred from homology"/>
<evidence type="ECO:0000256" key="1">
    <source>
        <dbReference type="ARBA" id="ARBA00004651"/>
    </source>
</evidence>
<feature type="compositionally biased region" description="Basic and acidic residues" evidence="8">
    <location>
        <begin position="10"/>
        <end position="22"/>
    </location>
</feature>
<feature type="transmembrane region" description="Helical" evidence="9">
    <location>
        <begin position="87"/>
        <end position="104"/>
    </location>
</feature>
<feature type="transmembrane region" description="Helical" evidence="9">
    <location>
        <begin position="197"/>
        <end position="222"/>
    </location>
</feature>
<dbReference type="Pfam" id="PF01594">
    <property type="entry name" value="AI-2E_transport"/>
    <property type="match status" value="1"/>
</dbReference>
<evidence type="ECO:0000313" key="11">
    <source>
        <dbReference type="Proteomes" id="UP000186091"/>
    </source>
</evidence>